<keyword evidence="5" id="KW-1133">Transmembrane helix</keyword>
<sequence length="512" mass="56587">MTLNSQLLAVEMDEKILRSPIPTIPYPQISVAEYIFGRLKQYDSRKTVLIDCPSGRKHNSQQVYDHSYNIAAAFVSLGLQKGDVVLFISPNSDYYAIALLGVMAAGGKGDVVLFISPNSDYYAIALLGVMAAGGVFSACREIFNAVEDTTAKYLVCTKENLEDIKKIANSLPQIRKIILIANDWNLKNDSKIVPYFQLYDYNASECDIDLPKRVNCETDMAALLLSSGSTAIASGAVGAIMPGFDGIKFINYVEKYKISSVFLVPSYAIFLANVDVSNRDVSSLEDIMCAGSPLPDGVADRVTHNLKLKYFRQGYGMTEIGFCTQVYRSKTVEHKRSVGWCIPDSQVKIVDPKTGQVLGANQIGEIWIKSFQVTPGYLNLPDKNAESFDSTGFIRSGDAGFYDSDRLLYIMDRYKQIILVEGAIVLPSELEFLLLNHEDVSEAAVVGIPHEYYGEIPKAFVVLKANRNVSEETLIQYIDGLVNTVKRLRGGLVILKELPKTPLGKINKTLLK</sequence>
<dbReference type="SUPFAM" id="SSF56801">
    <property type="entry name" value="Acetyl-CoA synthetase-like"/>
    <property type="match status" value="2"/>
</dbReference>
<organism evidence="8">
    <name type="scientific">Medioppia subpectinata</name>
    <dbReference type="NCBI Taxonomy" id="1979941"/>
    <lineage>
        <taxon>Eukaryota</taxon>
        <taxon>Metazoa</taxon>
        <taxon>Ecdysozoa</taxon>
        <taxon>Arthropoda</taxon>
        <taxon>Chelicerata</taxon>
        <taxon>Arachnida</taxon>
        <taxon>Acari</taxon>
        <taxon>Acariformes</taxon>
        <taxon>Sarcoptiformes</taxon>
        <taxon>Oribatida</taxon>
        <taxon>Brachypylina</taxon>
        <taxon>Oppioidea</taxon>
        <taxon>Oppiidae</taxon>
        <taxon>Medioppia</taxon>
    </lineage>
</organism>
<accession>A0A7R9KZN0</accession>
<evidence type="ECO:0000313" key="8">
    <source>
        <dbReference type="EMBL" id="CAD7632440.1"/>
    </source>
</evidence>
<dbReference type="Gene3D" id="3.30.300.30">
    <property type="match status" value="1"/>
</dbReference>
<dbReference type="GO" id="GO:0005777">
    <property type="term" value="C:peroxisome"/>
    <property type="evidence" value="ECO:0007669"/>
    <property type="project" value="UniProtKB-SubCell"/>
</dbReference>
<gene>
    <name evidence="8" type="ORF">OSB1V03_LOCUS12843</name>
</gene>
<dbReference type="GO" id="GO:0016405">
    <property type="term" value="F:CoA-ligase activity"/>
    <property type="evidence" value="ECO:0007669"/>
    <property type="project" value="TreeGrafter"/>
</dbReference>
<evidence type="ECO:0000259" key="6">
    <source>
        <dbReference type="Pfam" id="PF00501"/>
    </source>
</evidence>
<feature type="domain" description="AMP-dependent synthetase/ligase" evidence="6">
    <location>
        <begin position="231"/>
        <end position="378"/>
    </location>
</feature>
<dbReference type="OrthoDB" id="6484520at2759"/>
<dbReference type="Gene3D" id="3.40.50.12780">
    <property type="entry name" value="N-terminal domain of ligase-like"/>
    <property type="match status" value="1"/>
</dbReference>
<evidence type="ECO:0000259" key="7">
    <source>
        <dbReference type="Pfam" id="PF13193"/>
    </source>
</evidence>
<dbReference type="PANTHER" id="PTHR24096:SF149">
    <property type="entry name" value="AMP-BINDING DOMAIN-CONTAINING PROTEIN-RELATED"/>
    <property type="match status" value="1"/>
</dbReference>
<keyword evidence="3" id="KW-0436">Ligase</keyword>
<feature type="transmembrane region" description="Helical" evidence="5">
    <location>
        <begin position="221"/>
        <end position="244"/>
    </location>
</feature>
<dbReference type="InterPro" id="IPR025110">
    <property type="entry name" value="AMP-bd_C"/>
</dbReference>
<evidence type="ECO:0000256" key="5">
    <source>
        <dbReference type="SAM" id="Phobius"/>
    </source>
</evidence>
<dbReference type="EMBL" id="CAJPIZ010010977">
    <property type="protein sequence ID" value="CAG2112870.1"/>
    <property type="molecule type" value="Genomic_DNA"/>
</dbReference>
<evidence type="ECO:0000313" key="9">
    <source>
        <dbReference type="Proteomes" id="UP000759131"/>
    </source>
</evidence>
<dbReference type="InterPro" id="IPR042099">
    <property type="entry name" value="ANL_N_sf"/>
</dbReference>
<dbReference type="AlphaFoldDB" id="A0A7R9KZN0"/>
<dbReference type="Gene3D" id="2.30.38.10">
    <property type="entry name" value="Luciferase, Domain 3"/>
    <property type="match status" value="1"/>
</dbReference>
<dbReference type="Gene3D" id="3.40.50.980">
    <property type="match status" value="2"/>
</dbReference>
<reference evidence="8" key="1">
    <citation type="submission" date="2020-11" db="EMBL/GenBank/DDBJ databases">
        <authorList>
            <person name="Tran Van P."/>
        </authorList>
    </citation>
    <scope>NUCLEOTIDE SEQUENCE</scope>
</reference>
<comment type="subcellular location">
    <subcellularLocation>
        <location evidence="1">Peroxisome</location>
    </subcellularLocation>
</comment>
<keyword evidence="5" id="KW-0812">Transmembrane</keyword>
<feature type="transmembrane region" description="Helical" evidence="5">
    <location>
        <begin position="121"/>
        <end position="139"/>
    </location>
</feature>
<evidence type="ECO:0000256" key="2">
    <source>
        <dbReference type="ARBA" id="ARBA00006432"/>
    </source>
</evidence>
<name>A0A7R9KZN0_9ACAR</name>
<proteinExistence type="inferred from homology"/>
<keyword evidence="4" id="KW-0576">Peroxisome</keyword>
<dbReference type="Pfam" id="PF13193">
    <property type="entry name" value="AMP-binding_C"/>
    <property type="match status" value="1"/>
</dbReference>
<keyword evidence="5" id="KW-0472">Membrane</keyword>
<comment type="similarity">
    <text evidence="2">Belongs to the ATP-dependent AMP-binding enzyme family.</text>
</comment>
<dbReference type="EMBL" id="OC865552">
    <property type="protein sequence ID" value="CAD7632440.1"/>
    <property type="molecule type" value="Genomic_DNA"/>
</dbReference>
<keyword evidence="9" id="KW-1185">Reference proteome</keyword>
<dbReference type="Proteomes" id="UP000759131">
    <property type="component" value="Unassembled WGS sequence"/>
</dbReference>
<feature type="transmembrane region" description="Helical" evidence="5">
    <location>
        <begin position="94"/>
        <end position="115"/>
    </location>
</feature>
<dbReference type="InterPro" id="IPR045851">
    <property type="entry name" value="AMP-bd_C_sf"/>
</dbReference>
<feature type="domain" description="AMP-binding enzyme C-terminal" evidence="7">
    <location>
        <begin position="429"/>
        <end position="505"/>
    </location>
</feature>
<feature type="domain" description="AMP-dependent synthetase/ligase" evidence="6">
    <location>
        <begin position="45"/>
        <end position="107"/>
    </location>
</feature>
<evidence type="ECO:0000256" key="4">
    <source>
        <dbReference type="ARBA" id="ARBA00023140"/>
    </source>
</evidence>
<evidence type="ECO:0000256" key="3">
    <source>
        <dbReference type="ARBA" id="ARBA00022598"/>
    </source>
</evidence>
<dbReference type="PANTHER" id="PTHR24096">
    <property type="entry name" value="LONG-CHAIN-FATTY-ACID--COA LIGASE"/>
    <property type="match status" value="1"/>
</dbReference>
<dbReference type="InterPro" id="IPR000873">
    <property type="entry name" value="AMP-dep_synth/lig_dom"/>
</dbReference>
<evidence type="ECO:0000256" key="1">
    <source>
        <dbReference type="ARBA" id="ARBA00004275"/>
    </source>
</evidence>
<protein>
    <submittedName>
        <fullName evidence="8">Uncharacterized protein</fullName>
    </submittedName>
</protein>
<dbReference type="Pfam" id="PF00501">
    <property type="entry name" value="AMP-binding"/>
    <property type="match status" value="2"/>
</dbReference>